<accession>A0A0B8QC78</accession>
<gene>
    <name evidence="1" type="ORF">JCM19241_875</name>
</gene>
<name>A0A0B8QC78_9VIBR</name>
<reference evidence="1 2" key="1">
    <citation type="submission" date="2015-01" db="EMBL/GenBank/DDBJ databases">
        <title>Vibrio sp. C94 JCM 19241 whole genome shotgun sequence.</title>
        <authorList>
            <person name="Sawabe T."/>
            <person name="Meirelles P."/>
            <person name="Feng G."/>
            <person name="Sayaka M."/>
            <person name="Hattori M."/>
            <person name="Ohkuma M."/>
        </authorList>
    </citation>
    <scope>NUCLEOTIDE SEQUENCE [LARGE SCALE GENOMIC DNA]</scope>
    <source>
        <strain evidence="2">JCM 19241</strain>
    </source>
</reference>
<sequence>MVVSCGQHIEFYRSTNLIDWTLVSEFGYRHGAHSKGLGSAQICLSLRLKAKRNHAGF</sequence>
<dbReference type="AlphaFoldDB" id="A0A0B8QC78"/>
<comment type="caution">
    <text evidence="1">The sequence shown here is derived from an EMBL/GenBank/DDBJ whole genome shotgun (WGS) entry which is preliminary data.</text>
</comment>
<evidence type="ECO:0000313" key="1">
    <source>
        <dbReference type="EMBL" id="GAM74532.1"/>
    </source>
</evidence>
<dbReference type="GO" id="GO:0016787">
    <property type="term" value="F:hydrolase activity"/>
    <property type="evidence" value="ECO:0007669"/>
    <property type="project" value="UniProtKB-KW"/>
</dbReference>
<dbReference type="EMBL" id="BBSC01000003">
    <property type="protein sequence ID" value="GAM74532.1"/>
    <property type="molecule type" value="Genomic_DNA"/>
</dbReference>
<dbReference type="STRING" id="1481914.JCM19241_875"/>
<proteinExistence type="predicted"/>
<dbReference type="Proteomes" id="UP000031666">
    <property type="component" value="Unassembled WGS sequence"/>
</dbReference>
<evidence type="ECO:0000313" key="2">
    <source>
        <dbReference type="Proteomes" id="UP000031666"/>
    </source>
</evidence>
<organism evidence="1 2">
    <name type="scientific">Vibrio ishigakensis</name>
    <dbReference type="NCBI Taxonomy" id="1481914"/>
    <lineage>
        <taxon>Bacteria</taxon>
        <taxon>Pseudomonadati</taxon>
        <taxon>Pseudomonadota</taxon>
        <taxon>Gammaproteobacteria</taxon>
        <taxon>Vibrionales</taxon>
        <taxon>Vibrionaceae</taxon>
        <taxon>Vibrio</taxon>
    </lineage>
</organism>
<keyword evidence="1" id="KW-0378">Hydrolase</keyword>
<reference evidence="1 2" key="2">
    <citation type="submission" date="2015-01" db="EMBL/GenBank/DDBJ databases">
        <authorList>
            <consortium name="NBRP consortium"/>
            <person name="Sawabe T."/>
            <person name="Meirelles P."/>
            <person name="Feng G."/>
            <person name="Sayaka M."/>
            <person name="Hattori M."/>
            <person name="Ohkuma M."/>
        </authorList>
    </citation>
    <scope>NUCLEOTIDE SEQUENCE [LARGE SCALE GENOMIC DNA]</scope>
    <source>
        <strain evidence="2">JCM 19241</strain>
    </source>
</reference>
<protein>
    <submittedName>
        <fullName evidence="1">Sucrose-6-phosphate hydrolase</fullName>
    </submittedName>
</protein>